<sequence>MTQINDIRNAYFIKGFNISQIARLFNVDRKTARKYIYQDNWNRFMKEKTHRETFPKLAPYKADIDQWLEEDKRARRKQRHTAKRVYNRLRDKYKEQFDCSYRTVAGYVAMKKKQVFQDNTCRLPLEHIPGEAQVDFGKADFYENGMKFEGAYLNVSFPYSNGGYTQLFKGENQECLLEGLKTIFKYIGGVAQKLWFDNTSTIVTAIPSDGQRGLTDAFVRFKQHYGFEPVFCNPDAGHEKGNVEVKVGYHRCNLLVPVPQFERLEDYNREFLRKCTQDM</sequence>
<evidence type="ECO:0000313" key="2">
    <source>
        <dbReference type="EMBL" id="KXG74325.1"/>
    </source>
</evidence>
<accession>A0A140L1A0</accession>
<dbReference type="PROSITE" id="PS50994">
    <property type="entry name" value="INTEGRASE"/>
    <property type="match status" value="1"/>
</dbReference>
<gene>
    <name evidence="2" type="ORF">AN619_24180</name>
</gene>
<dbReference type="NCBIfam" id="NF033546">
    <property type="entry name" value="transpos_IS21"/>
    <property type="match status" value="1"/>
</dbReference>
<dbReference type="InterPro" id="IPR001584">
    <property type="entry name" value="Integrase_cat-core"/>
</dbReference>
<dbReference type="EMBL" id="LOEE01000057">
    <property type="protein sequence ID" value="KXG74325.1"/>
    <property type="molecule type" value="Genomic_DNA"/>
</dbReference>
<evidence type="ECO:0000313" key="3">
    <source>
        <dbReference type="Proteomes" id="UP000070456"/>
    </source>
</evidence>
<dbReference type="Proteomes" id="UP000070456">
    <property type="component" value="Unassembled WGS sequence"/>
</dbReference>
<name>A0A140L1A0_9FIRM</name>
<dbReference type="GO" id="GO:0015074">
    <property type="term" value="P:DNA integration"/>
    <property type="evidence" value="ECO:0007669"/>
    <property type="project" value="InterPro"/>
</dbReference>
<evidence type="ECO:0000259" key="1">
    <source>
        <dbReference type="PROSITE" id="PS50994"/>
    </source>
</evidence>
<dbReference type="PANTHER" id="PTHR35004">
    <property type="entry name" value="TRANSPOSASE RV3428C-RELATED"/>
    <property type="match status" value="1"/>
</dbReference>
<dbReference type="PANTHER" id="PTHR35004:SF7">
    <property type="entry name" value="INTEGRASE PROTEIN"/>
    <property type="match status" value="1"/>
</dbReference>
<protein>
    <recommendedName>
        <fullName evidence="1">Integrase catalytic domain-containing protein</fullName>
    </recommendedName>
</protein>
<comment type="caution">
    <text evidence="2">The sequence shown here is derived from an EMBL/GenBank/DDBJ whole genome shotgun (WGS) entry which is preliminary data.</text>
</comment>
<dbReference type="PATRIC" id="fig|520762.4.peg.2683"/>
<keyword evidence="3" id="KW-1185">Reference proteome</keyword>
<reference evidence="2 3" key="1">
    <citation type="submission" date="2015-12" db="EMBL/GenBank/DDBJ databases">
        <title>Draft genome sequence of the thermoanaerobe Thermotalea metallivorans, an isolate from the runoff channel of the Great Artesian Basin, Australia.</title>
        <authorList>
            <person name="Patel B.K."/>
        </authorList>
    </citation>
    <scope>NUCLEOTIDE SEQUENCE [LARGE SCALE GENOMIC DNA]</scope>
    <source>
        <strain evidence="2 3">B2-1</strain>
    </source>
</reference>
<organism evidence="2 3">
    <name type="scientific">Thermotalea metallivorans</name>
    <dbReference type="NCBI Taxonomy" id="520762"/>
    <lineage>
        <taxon>Bacteria</taxon>
        <taxon>Bacillati</taxon>
        <taxon>Bacillota</taxon>
        <taxon>Clostridia</taxon>
        <taxon>Peptostreptococcales</taxon>
        <taxon>Thermotaleaceae</taxon>
        <taxon>Thermotalea</taxon>
    </lineage>
</organism>
<dbReference type="AlphaFoldDB" id="A0A140L1A0"/>
<dbReference type="STRING" id="520762.AN619_24180"/>
<proteinExistence type="predicted"/>
<feature type="domain" description="Integrase catalytic" evidence="1">
    <location>
        <begin position="125"/>
        <end position="279"/>
    </location>
</feature>